<dbReference type="Proteomes" id="UP000250796">
    <property type="component" value="Chromosome MESINF"/>
</dbReference>
<dbReference type="EMBL" id="LS974202">
    <property type="protein sequence ID" value="SSC13125.1"/>
    <property type="molecule type" value="Genomic_DNA"/>
</dbReference>
<reference evidence="2 3" key="1">
    <citation type="submission" date="2017-01" db="EMBL/GenBank/DDBJ databases">
        <authorList>
            <person name="Erauso G."/>
        </authorList>
    </citation>
    <scope>NUCLEOTIDE SEQUENCE [LARGE SCALE GENOMIC DNA]</scope>
    <source>
        <strain evidence="2">MESINF1</strain>
    </source>
</reference>
<proteinExistence type="predicted"/>
<gene>
    <name evidence="2" type="ORF">MESINF_1681</name>
</gene>
<dbReference type="AlphaFoldDB" id="A0A7Z7LFW3"/>
<dbReference type="InterPro" id="IPR046272">
    <property type="entry name" value="DUF6305"/>
</dbReference>
<organism evidence="2 3">
    <name type="scientific">Mesotoga infera</name>
    <dbReference type="NCBI Taxonomy" id="1236046"/>
    <lineage>
        <taxon>Bacteria</taxon>
        <taxon>Thermotogati</taxon>
        <taxon>Thermotogota</taxon>
        <taxon>Thermotogae</taxon>
        <taxon>Kosmotogales</taxon>
        <taxon>Kosmotogaceae</taxon>
        <taxon>Mesotoga</taxon>
    </lineage>
</organism>
<dbReference type="KEGG" id="minf:MESINF_1681"/>
<evidence type="ECO:0000313" key="3">
    <source>
        <dbReference type="Proteomes" id="UP000250796"/>
    </source>
</evidence>
<evidence type="ECO:0000259" key="1">
    <source>
        <dbReference type="Pfam" id="PF19823"/>
    </source>
</evidence>
<dbReference type="Pfam" id="PF19823">
    <property type="entry name" value="DUF6305"/>
    <property type="match status" value="1"/>
</dbReference>
<keyword evidence="3" id="KW-1185">Reference proteome</keyword>
<dbReference type="RefSeq" id="WP_169699305.1">
    <property type="nucleotide sequence ID" value="NZ_LS974202.1"/>
</dbReference>
<feature type="domain" description="DUF6305" evidence="1">
    <location>
        <begin position="26"/>
        <end position="181"/>
    </location>
</feature>
<accession>A0A7Z7LFW3</accession>
<sequence>MKKLLLTLFVVFCFVFVSFAVETLLEEPVIVTSAGQSPGALQFTVVAKMVNLDYKFDKLYKVEDVDMSQFKTFVIVVGASGKGLGAAGIDLEVEINRVLALANKAKENGLKIVICNLEGASRRGESSDRIVTTLAPFASVYFVKSDANEDGFFTTLSEKAGVPMATFEMTVGLKDVLAQYFGK</sequence>
<name>A0A7Z7LFW3_9BACT</name>
<protein>
    <recommendedName>
        <fullName evidence="1">DUF6305 domain-containing protein</fullName>
    </recommendedName>
</protein>
<evidence type="ECO:0000313" key="2">
    <source>
        <dbReference type="EMBL" id="SSC13125.1"/>
    </source>
</evidence>